<dbReference type="FunFam" id="3.40.50.620:FF:000069">
    <property type="entry name" value="diphthine--ammonia ligase"/>
    <property type="match status" value="1"/>
</dbReference>
<evidence type="ECO:0000256" key="11">
    <source>
        <dbReference type="ARBA" id="ARBA00032849"/>
    </source>
</evidence>
<comment type="pathway">
    <text evidence="1">Protein modification; peptidyl-diphthamide biosynthesis.</text>
</comment>
<dbReference type="OrthoDB" id="686384at2759"/>
<evidence type="ECO:0000256" key="12">
    <source>
        <dbReference type="ARBA" id="ARBA00048108"/>
    </source>
</evidence>
<comment type="similarity">
    <text evidence="2">Belongs to the Diphthine--ammonia ligase family.</text>
</comment>
<accession>A0A9N9TLR5</accession>
<dbReference type="EMBL" id="OU900105">
    <property type="protein sequence ID" value="CAG9856277.1"/>
    <property type="molecule type" value="Genomic_DNA"/>
</dbReference>
<evidence type="ECO:0000256" key="7">
    <source>
        <dbReference type="ARBA" id="ARBA00022840"/>
    </source>
</evidence>
<dbReference type="InterPro" id="IPR014729">
    <property type="entry name" value="Rossmann-like_a/b/a_fold"/>
</dbReference>
<sequence length="676" mass="76007">MRVVALVSGGKDSTFNMMQCIAAGHEIVALANLVPYSKTEIDSFMYQSVGHEAIDLIAAAMDLPMYKRETMGISNDRGKTYTPSDSDEVEDLYILLEQIKKDVEYDAVSVGAILSDYQRIRVENVCIRLGLLPLAYLWQRNQIELLDEMIKCEVDAILIKVATLGLETKHLGRSLSSMQPHLLTMHEKYGLNVCGEGGEYETLTLDCPLFKSRIVVEDSEVVIHSTDPIVSVGYLTFKKLSLELKLPALDLQDRLEGLPLKTSDGFVTDQEEDIFKSHEDIDEVQNDITPSGNVDGSFVSENVVQEATSAYSEKEGWLFAGGIQGTSNNAFDAMKQALSVLKSELTKYDHTARDVSSITMFIGDMSQYAALNKLYIDTFSFSNPPTRACVQVPFSPDNPVRIEAVSWRDKKHDVGDITERHTIHVQSRSHWAPANIGPYSQSVRIKNFVHLAGQIGLVPGSLEMVKGGIKAECKLVLRHLKRLLMAVDPKFNLRNVVQGICYVTDFSYISAARKLWEERTNNAIVDYVVVTGLPRNATVEWHVWAHKYNNQFDYEERGKCIDNFSISIFRRWNYENHVSTVLCRVSHLDDNISLDPAIVHEALDYALEKLQQGHETGVSVINLKIFYSIRKNVAEKDISGYFEKVTRNPILSYTFVPVVSLNSEHTILSICGIRFP</sequence>
<evidence type="ECO:0000256" key="6">
    <source>
        <dbReference type="ARBA" id="ARBA00022741"/>
    </source>
</evidence>
<dbReference type="CDD" id="cd01994">
    <property type="entry name" value="AANH_PF0828-like"/>
    <property type="match status" value="1"/>
</dbReference>
<dbReference type="Pfam" id="PF01042">
    <property type="entry name" value="Ribonuc_L-PSP"/>
    <property type="match status" value="2"/>
</dbReference>
<keyword evidence="7" id="KW-0067">ATP-binding</keyword>
<dbReference type="InterPro" id="IPR030662">
    <property type="entry name" value="DPH6/MJ0570"/>
</dbReference>
<dbReference type="SUPFAM" id="SSF55298">
    <property type="entry name" value="YjgF-like"/>
    <property type="match status" value="2"/>
</dbReference>
<dbReference type="InterPro" id="IPR035959">
    <property type="entry name" value="RutC-like_sf"/>
</dbReference>
<dbReference type="Proteomes" id="UP001153712">
    <property type="component" value="Chromosome 12"/>
</dbReference>
<keyword evidence="6" id="KW-0547">Nucleotide-binding</keyword>
<dbReference type="Pfam" id="PF01902">
    <property type="entry name" value="Diphthami_syn_2"/>
    <property type="match status" value="1"/>
</dbReference>
<comment type="catalytic activity">
    <reaction evidence="12">
        <text>diphthine-[translation elongation factor 2] + NH4(+) + ATP = diphthamide-[translation elongation factor 2] + AMP + diphosphate + H(+)</text>
        <dbReference type="Rhea" id="RHEA:19753"/>
        <dbReference type="Rhea" id="RHEA-COMP:10172"/>
        <dbReference type="Rhea" id="RHEA-COMP:10174"/>
        <dbReference type="ChEBI" id="CHEBI:15378"/>
        <dbReference type="ChEBI" id="CHEBI:16692"/>
        <dbReference type="ChEBI" id="CHEBI:28938"/>
        <dbReference type="ChEBI" id="CHEBI:30616"/>
        <dbReference type="ChEBI" id="CHEBI:33019"/>
        <dbReference type="ChEBI" id="CHEBI:82696"/>
        <dbReference type="ChEBI" id="CHEBI:456215"/>
        <dbReference type="EC" id="6.3.1.14"/>
    </reaction>
</comment>
<evidence type="ECO:0000256" key="1">
    <source>
        <dbReference type="ARBA" id="ARBA00005156"/>
    </source>
</evidence>
<dbReference type="CDD" id="cd06156">
    <property type="entry name" value="eu_AANH_C_2"/>
    <property type="match status" value="1"/>
</dbReference>
<dbReference type="SUPFAM" id="SSF52402">
    <property type="entry name" value="Adenine nucleotide alpha hydrolases-like"/>
    <property type="match status" value="1"/>
</dbReference>
<dbReference type="GO" id="GO:0017183">
    <property type="term" value="P:protein histidyl modification to diphthamide"/>
    <property type="evidence" value="ECO:0007669"/>
    <property type="project" value="TreeGrafter"/>
</dbReference>
<reference evidence="14" key="1">
    <citation type="submission" date="2022-01" db="EMBL/GenBank/DDBJ databases">
        <authorList>
            <person name="King R."/>
        </authorList>
    </citation>
    <scope>NUCLEOTIDE SEQUENCE</scope>
</reference>
<dbReference type="FunFam" id="3.30.1330.40:FF:000010">
    <property type="entry name" value="Diphthine--ammonia ligase"/>
    <property type="match status" value="1"/>
</dbReference>
<evidence type="ECO:0000256" key="8">
    <source>
        <dbReference type="ARBA" id="ARBA00029814"/>
    </source>
</evidence>
<dbReference type="FunFam" id="3.90.1490.10:FF:000001">
    <property type="entry name" value="Diphthine--ammonia ligase"/>
    <property type="match status" value="1"/>
</dbReference>
<dbReference type="Gene3D" id="3.90.1490.10">
    <property type="entry name" value="putative n-type atp pyrophosphatase, domain 2"/>
    <property type="match status" value="1"/>
</dbReference>
<dbReference type="AlphaFoldDB" id="A0A9N9TLR5"/>
<evidence type="ECO:0000313" key="15">
    <source>
        <dbReference type="Proteomes" id="UP001153712"/>
    </source>
</evidence>
<keyword evidence="15" id="KW-1185">Reference proteome</keyword>
<dbReference type="Gene3D" id="3.30.1330.40">
    <property type="entry name" value="RutC-like"/>
    <property type="match status" value="2"/>
</dbReference>
<dbReference type="GO" id="GO:0005524">
    <property type="term" value="F:ATP binding"/>
    <property type="evidence" value="ECO:0007669"/>
    <property type="project" value="UniProtKB-KW"/>
</dbReference>
<dbReference type="NCBIfam" id="TIGR00290">
    <property type="entry name" value="MJ0570_dom"/>
    <property type="match status" value="1"/>
</dbReference>
<proteinExistence type="inferred from homology"/>
<feature type="domain" description="Diphthamide synthase" evidence="13">
    <location>
        <begin position="1"/>
        <end position="229"/>
    </location>
</feature>
<evidence type="ECO:0000256" key="9">
    <source>
        <dbReference type="ARBA" id="ARBA00031202"/>
    </source>
</evidence>
<organism evidence="14 15">
    <name type="scientific">Phyllotreta striolata</name>
    <name type="common">Striped flea beetle</name>
    <name type="synonym">Crioceris striolata</name>
    <dbReference type="NCBI Taxonomy" id="444603"/>
    <lineage>
        <taxon>Eukaryota</taxon>
        <taxon>Metazoa</taxon>
        <taxon>Ecdysozoa</taxon>
        <taxon>Arthropoda</taxon>
        <taxon>Hexapoda</taxon>
        <taxon>Insecta</taxon>
        <taxon>Pterygota</taxon>
        <taxon>Neoptera</taxon>
        <taxon>Endopterygota</taxon>
        <taxon>Coleoptera</taxon>
        <taxon>Polyphaga</taxon>
        <taxon>Cucujiformia</taxon>
        <taxon>Chrysomeloidea</taxon>
        <taxon>Chrysomelidae</taxon>
        <taxon>Galerucinae</taxon>
        <taxon>Alticini</taxon>
        <taxon>Phyllotreta</taxon>
    </lineage>
</organism>
<dbReference type="InterPro" id="IPR006175">
    <property type="entry name" value="YjgF/YER057c/UK114"/>
</dbReference>
<protein>
    <recommendedName>
        <fullName evidence="4">Diphthine--ammonia ligase</fullName>
        <ecNumber evidence="3">6.3.1.14</ecNumber>
    </recommendedName>
    <alternativeName>
        <fullName evidence="9">ATP-binding domain-containing protein 4</fullName>
    </alternativeName>
    <alternativeName>
        <fullName evidence="8">Diphthamide synthase</fullName>
    </alternativeName>
    <alternativeName>
        <fullName evidence="10">Diphthamide synthetase</fullName>
    </alternativeName>
    <alternativeName>
        <fullName evidence="11">Protein DPH6 homolog</fullName>
    </alternativeName>
</protein>
<dbReference type="GO" id="GO:0017178">
    <property type="term" value="F:diphthine-ammonia ligase activity"/>
    <property type="evidence" value="ECO:0007669"/>
    <property type="project" value="UniProtKB-EC"/>
</dbReference>
<evidence type="ECO:0000256" key="4">
    <source>
        <dbReference type="ARBA" id="ARBA00018426"/>
    </source>
</evidence>
<evidence type="ECO:0000256" key="2">
    <source>
        <dbReference type="ARBA" id="ARBA00008496"/>
    </source>
</evidence>
<evidence type="ECO:0000256" key="3">
    <source>
        <dbReference type="ARBA" id="ARBA00012089"/>
    </source>
</evidence>
<evidence type="ECO:0000256" key="10">
    <source>
        <dbReference type="ARBA" id="ARBA00031552"/>
    </source>
</evidence>
<evidence type="ECO:0000313" key="14">
    <source>
        <dbReference type="EMBL" id="CAG9856277.1"/>
    </source>
</evidence>
<dbReference type="PANTHER" id="PTHR12196">
    <property type="entry name" value="DOMAIN OF UNKNOWN FUNCTION 71 DUF71 -CONTAINING PROTEIN"/>
    <property type="match status" value="1"/>
</dbReference>
<dbReference type="Gene3D" id="3.40.50.620">
    <property type="entry name" value="HUPs"/>
    <property type="match status" value="1"/>
</dbReference>
<dbReference type="InterPro" id="IPR002761">
    <property type="entry name" value="Diphthami_syn_dom"/>
</dbReference>
<dbReference type="PANTHER" id="PTHR12196:SF2">
    <property type="entry name" value="DIPHTHINE--AMMONIA LIGASE"/>
    <property type="match status" value="1"/>
</dbReference>
<dbReference type="EC" id="6.3.1.14" evidence="3"/>
<name>A0A9N9TLR5_PHYSR</name>
<keyword evidence="5" id="KW-0436">Ligase</keyword>
<gene>
    <name evidence="14" type="ORF">PHYEVI_LOCUS2703</name>
</gene>
<evidence type="ECO:0000259" key="13">
    <source>
        <dbReference type="Pfam" id="PF01902"/>
    </source>
</evidence>
<evidence type="ECO:0000256" key="5">
    <source>
        <dbReference type="ARBA" id="ARBA00022598"/>
    </source>
</evidence>